<dbReference type="GO" id="GO:0006355">
    <property type="term" value="P:regulation of DNA-templated transcription"/>
    <property type="evidence" value="ECO:0007669"/>
    <property type="project" value="UniProtKB-ARBA"/>
</dbReference>
<evidence type="ECO:0000256" key="3">
    <source>
        <dbReference type="ARBA" id="ARBA00023163"/>
    </source>
</evidence>
<keyword evidence="1" id="KW-0805">Transcription regulation</keyword>
<feature type="domain" description="HTH asnC-type" evidence="4">
    <location>
        <begin position="5"/>
        <end position="66"/>
    </location>
</feature>
<dbReference type="PRINTS" id="PR00033">
    <property type="entry name" value="HTHASNC"/>
</dbReference>
<dbReference type="SUPFAM" id="SSF54909">
    <property type="entry name" value="Dimeric alpha+beta barrel"/>
    <property type="match status" value="1"/>
</dbReference>
<dbReference type="PANTHER" id="PTHR30154">
    <property type="entry name" value="LEUCINE-RESPONSIVE REGULATORY PROTEIN"/>
    <property type="match status" value="1"/>
</dbReference>
<dbReference type="Pfam" id="PF01037">
    <property type="entry name" value="AsnC_trans_reg"/>
    <property type="match status" value="1"/>
</dbReference>
<keyword evidence="3" id="KW-0804">Transcription</keyword>
<keyword evidence="2" id="KW-0238">DNA-binding</keyword>
<dbReference type="PANTHER" id="PTHR30154:SF53">
    <property type="entry name" value="HTH-TYPE TRANSCRIPTIONAL REGULATOR LRPC"/>
    <property type="match status" value="1"/>
</dbReference>
<reference evidence="5 6" key="1">
    <citation type="submission" date="2019-08" db="EMBL/GenBank/DDBJ databases">
        <title>Genomic characterization of a novel candidate phylum (ARYD3) from a high temperature, high salinity tertiary oil reservoir in north central Oklahoma, USA.</title>
        <authorList>
            <person name="Youssef N.H."/>
            <person name="Yadav A."/>
            <person name="Elshahed M.S."/>
        </authorList>
    </citation>
    <scope>NUCLEOTIDE SEQUENCE [LARGE SCALE GENOMIC DNA]</scope>
    <source>
        <strain evidence="5">ARYD1</strain>
    </source>
</reference>
<evidence type="ECO:0000256" key="2">
    <source>
        <dbReference type="ARBA" id="ARBA00023125"/>
    </source>
</evidence>
<dbReference type="InterPro" id="IPR000485">
    <property type="entry name" value="AsnC-type_HTH_dom"/>
</dbReference>
<dbReference type="InterPro" id="IPR036390">
    <property type="entry name" value="WH_DNA-bd_sf"/>
</dbReference>
<dbReference type="CDD" id="cd00090">
    <property type="entry name" value="HTH_ARSR"/>
    <property type="match status" value="1"/>
</dbReference>
<dbReference type="InterPro" id="IPR011008">
    <property type="entry name" value="Dimeric_a/b-barrel"/>
</dbReference>
<evidence type="ECO:0000256" key="1">
    <source>
        <dbReference type="ARBA" id="ARBA00023015"/>
    </source>
</evidence>
<dbReference type="SMART" id="SM00344">
    <property type="entry name" value="HTH_ASNC"/>
    <property type="match status" value="1"/>
</dbReference>
<dbReference type="PROSITE" id="PS50956">
    <property type="entry name" value="HTH_ASNC_2"/>
    <property type="match status" value="1"/>
</dbReference>
<dbReference type="EMBL" id="VSIV01000136">
    <property type="protein sequence ID" value="TYB33530.1"/>
    <property type="molecule type" value="Genomic_DNA"/>
</dbReference>
<dbReference type="InterPro" id="IPR019888">
    <property type="entry name" value="Tscrpt_reg_AsnC-like"/>
</dbReference>
<dbReference type="AlphaFoldDB" id="A0A5D0MPQ8"/>
<sequence length="151" mass="17018">MKHQIDDVDVQILNMLIDNGRMSYADIAKKVGMKSPSVIERIKRLESEGILKGYTAEISYKKLGYDIVAFIGVSVDNAQHIADFEANMQHFHDDIVECHHVTGDFTMLLKVVTKNTSTLSELIKKIRNIPGVQKTNTILVFSSLLNKKRSV</sequence>
<dbReference type="InterPro" id="IPR036388">
    <property type="entry name" value="WH-like_DNA-bd_sf"/>
</dbReference>
<dbReference type="GO" id="GO:0043565">
    <property type="term" value="F:sequence-specific DNA binding"/>
    <property type="evidence" value="ECO:0007669"/>
    <property type="project" value="InterPro"/>
</dbReference>
<dbReference type="Proteomes" id="UP000323337">
    <property type="component" value="Unassembled WGS sequence"/>
</dbReference>
<dbReference type="Pfam" id="PF13412">
    <property type="entry name" value="HTH_24"/>
    <property type="match status" value="1"/>
</dbReference>
<dbReference type="GO" id="GO:0043200">
    <property type="term" value="P:response to amino acid"/>
    <property type="evidence" value="ECO:0007669"/>
    <property type="project" value="TreeGrafter"/>
</dbReference>
<dbReference type="SUPFAM" id="SSF46785">
    <property type="entry name" value="Winged helix' DNA-binding domain"/>
    <property type="match status" value="1"/>
</dbReference>
<accession>A0A5D0MPQ8</accession>
<dbReference type="RefSeq" id="WP_303700982.1">
    <property type="nucleotide sequence ID" value="NZ_VSIV01000136.1"/>
</dbReference>
<dbReference type="InterPro" id="IPR011991">
    <property type="entry name" value="ArsR-like_HTH"/>
</dbReference>
<organism evidence="5 6">
    <name type="scientific">Flexistipes sinusarabici</name>
    <dbReference type="NCBI Taxonomy" id="2352"/>
    <lineage>
        <taxon>Bacteria</taxon>
        <taxon>Pseudomonadati</taxon>
        <taxon>Deferribacterota</taxon>
        <taxon>Deferribacteres</taxon>
        <taxon>Deferribacterales</taxon>
        <taxon>Flexistipitaceae</taxon>
        <taxon>Flexistipes</taxon>
    </lineage>
</organism>
<name>A0A5D0MPQ8_FLESI</name>
<evidence type="ECO:0000313" key="5">
    <source>
        <dbReference type="EMBL" id="TYB33530.1"/>
    </source>
</evidence>
<gene>
    <name evidence="5" type="ORF">FXF49_05870</name>
</gene>
<dbReference type="Gene3D" id="1.10.10.10">
    <property type="entry name" value="Winged helix-like DNA-binding domain superfamily/Winged helix DNA-binding domain"/>
    <property type="match status" value="1"/>
</dbReference>
<dbReference type="InterPro" id="IPR019887">
    <property type="entry name" value="Tscrpt_reg_AsnC/Lrp_C"/>
</dbReference>
<proteinExistence type="predicted"/>
<evidence type="ECO:0000313" key="6">
    <source>
        <dbReference type="Proteomes" id="UP000323337"/>
    </source>
</evidence>
<evidence type="ECO:0000259" key="4">
    <source>
        <dbReference type="PROSITE" id="PS50956"/>
    </source>
</evidence>
<comment type="caution">
    <text evidence="5">The sequence shown here is derived from an EMBL/GenBank/DDBJ whole genome shotgun (WGS) entry which is preliminary data.</text>
</comment>
<dbReference type="Gene3D" id="3.30.70.920">
    <property type="match status" value="1"/>
</dbReference>
<dbReference type="GO" id="GO:0005829">
    <property type="term" value="C:cytosol"/>
    <property type="evidence" value="ECO:0007669"/>
    <property type="project" value="TreeGrafter"/>
</dbReference>
<protein>
    <submittedName>
        <fullName evidence="5">Lrp/AsnC family transcriptional regulator</fullName>
    </submittedName>
</protein>